<dbReference type="CDD" id="cd18791">
    <property type="entry name" value="SF2_C_RHA"/>
    <property type="match status" value="1"/>
</dbReference>
<dbReference type="InterPro" id="IPR014001">
    <property type="entry name" value="Helicase_ATP-bd"/>
</dbReference>
<feature type="domain" description="Helicase ATP-binding" evidence="6">
    <location>
        <begin position="16"/>
        <end position="180"/>
    </location>
</feature>
<dbReference type="GO" id="GO:0005524">
    <property type="term" value="F:ATP binding"/>
    <property type="evidence" value="ECO:0007669"/>
    <property type="project" value="UniProtKB-KW"/>
</dbReference>
<evidence type="ECO:0000256" key="1">
    <source>
        <dbReference type="ARBA" id="ARBA00022741"/>
    </source>
</evidence>
<accession>A0A7W8DEA0</accession>
<dbReference type="InterPro" id="IPR001650">
    <property type="entry name" value="Helicase_C-like"/>
</dbReference>
<dbReference type="Pfam" id="PF08482">
    <property type="entry name" value="HrpB_C"/>
    <property type="match status" value="1"/>
</dbReference>
<evidence type="ECO:0000259" key="7">
    <source>
        <dbReference type="PROSITE" id="PS51194"/>
    </source>
</evidence>
<dbReference type="InterPro" id="IPR011545">
    <property type="entry name" value="DEAD/DEAH_box_helicase_dom"/>
</dbReference>
<dbReference type="SMART" id="SM00490">
    <property type="entry name" value="HELICc"/>
    <property type="match status" value="1"/>
</dbReference>
<dbReference type="AlphaFoldDB" id="A0A7W8DEA0"/>
<evidence type="ECO:0000256" key="3">
    <source>
        <dbReference type="ARBA" id="ARBA00022806"/>
    </source>
</evidence>
<dbReference type="GO" id="GO:0003724">
    <property type="term" value="F:RNA helicase activity"/>
    <property type="evidence" value="ECO:0007669"/>
    <property type="project" value="UniProtKB-EC"/>
</dbReference>
<dbReference type="RefSeq" id="WP_183948251.1">
    <property type="nucleotide sequence ID" value="NZ_JACHHX010000008.1"/>
</dbReference>
<comment type="caution">
    <text evidence="8">The sequence shown here is derived from an EMBL/GenBank/DDBJ whole genome shotgun (WGS) entry which is preliminary data.</text>
</comment>
<dbReference type="PIRSF" id="PIRSF005496">
    <property type="entry name" value="ATP_hel_hrpB"/>
    <property type="match status" value="1"/>
</dbReference>
<dbReference type="PROSITE" id="PS51194">
    <property type="entry name" value="HELICASE_CTER"/>
    <property type="match status" value="1"/>
</dbReference>
<dbReference type="PANTHER" id="PTHR43519">
    <property type="entry name" value="ATP-DEPENDENT RNA HELICASE HRPB"/>
    <property type="match status" value="1"/>
</dbReference>
<dbReference type="GO" id="GO:0003676">
    <property type="term" value="F:nucleic acid binding"/>
    <property type="evidence" value="ECO:0007669"/>
    <property type="project" value="InterPro"/>
</dbReference>
<organism evidence="8 9">
    <name type="scientific">Rehaibacterium terrae</name>
    <dbReference type="NCBI Taxonomy" id="1341696"/>
    <lineage>
        <taxon>Bacteria</taxon>
        <taxon>Pseudomonadati</taxon>
        <taxon>Pseudomonadota</taxon>
        <taxon>Gammaproteobacteria</taxon>
        <taxon>Lysobacterales</taxon>
        <taxon>Lysobacteraceae</taxon>
        <taxon>Rehaibacterium</taxon>
    </lineage>
</organism>
<dbReference type="Gene3D" id="1.20.120.1080">
    <property type="match status" value="1"/>
</dbReference>
<keyword evidence="3 8" id="KW-0347">Helicase</keyword>
<dbReference type="GO" id="GO:0016787">
    <property type="term" value="F:hydrolase activity"/>
    <property type="evidence" value="ECO:0007669"/>
    <property type="project" value="UniProtKB-KW"/>
</dbReference>
<name>A0A7W8DEA0_9GAMM</name>
<dbReference type="SMART" id="SM00847">
    <property type="entry name" value="HA2"/>
    <property type="match status" value="1"/>
</dbReference>
<evidence type="ECO:0000256" key="4">
    <source>
        <dbReference type="ARBA" id="ARBA00022840"/>
    </source>
</evidence>
<feature type="domain" description="Helicase C-terminal" evidence="7">
    <location>
        <begin position="201"/>
        <end position="369"/>
    </location>
</feature>
<dbReference type="InterPro" id="IPR010225">
    <property type="entry name" value="HrpB"/>
</dbReference>
<sequence length="829" mass="91851">MNSPAFPIDPLLPDILRSLAAHPRLVLEAPPGAGKTTRVPPALLDAPWLGGRRVLMLEPRRVAARAAAGFMAKQRGEAVGETVGYRIRFESKVSAATRIEVVTEGILTRMIQDDPTLDGVGALVFDEFHERHLSADLGLALALDVQAQLREDLRIVVMSATLDGDRLARFLDAPRLSSEGRGHPVTLTHFPARRDEPWQAQLRRCVEHALAAHPGDLLVFLPGQREIAQAHKVLAGALGEDRQELLPLHGDLPVEEQTRVLQPAPDGRRRIVLATNVAESSVTLPGVRVVIDSGLAREPRYDPNSGFSRLETVAISQASADQRAGRAGRVAEGWCYRLWPESQRLEPARRAEIHQVELAALALELAAWGEADLRFLDPPPPGALASARELLQRLGALDGSAITAFGRRLLALGTHPRLAAMLLAPEDAAERALACDLAALVEARDPLRGSRRDDWAARWQALAAYRAGRVPAEASRAALAAIDQAAKQWRRRLRIDTPPPADAPAHRLGDLLLHAFPDRIARQHPADPRRYQLANGRSARLFDDSALYGEPWLVASELRLEERDSLILRAAPLDQARLERDFPNRLVEEDRVIWDAQRRGIAAVRERRFDRIVLETKPLARPDPARYADALVDAVRQLGLDALPWSDSLAQWRERVRCLREWLPELGLPDLGDEALLATLEDWLKPALAGKTRLDALGADELAEALKAGIDWHLRQRIDQLAPVRITVPSGMARPIEYRHGEAPVLAVKLQELFGLADTPRIADGRVPLTLHLLSPAGRPLQVTRDLKGFWERTYPEVKKEMKGRYPRHPWPDDPWTATATHRAKPRGT</sequence>
<keyword evidence="2 8" id="KW-0378">Hydrolase</keyword>
<dbReference type="Pfam" id="PF00271">
    <property type="entry name" value="Helicase_C"/>
    <property type="match status" value="1"/>
</dbReference>
<dbReference type="CDD" id="cd17990">
    <property type="entry name" value="DEXHc_HrpB"/>
    <property type="match status" value="1"/>
</dbReference>
<protein>
    <submittedName>
        <fullName evidence="8">ATP-dependent helicase HrpB</fullName>
        <ecNumber evidence="8">3.6.4.13</ecNumber>
    </submittedName>
</protein>
<evidence type="ECO:0000313" key="9">
    <source>
        <dbReference type="Proteomes" id="UP000519004"/>
    </source>
</evidence>
<evidence type="ECO:0000259" key="6">
    <source>
        <dbReference type="PROSITE" id="PS51192"/>
    </source>
</evidence>
<dbReference type="FunFam" id="3.40.50.300:FF:002125">
    <property type="entry name" value="ATP-dependent helicase HrpB"/>
    <property type="match status" value="1"/>
</dbReference>
<dbReference type="PROSITE" id="PS51192">
    <property type="entry name" value="HELICASE_ATP_BIND_1"/>
    <property type="match status" value="1"/>
</dbReference>
<keyword evidence="1" id="KW-0547">Nucleotide-binding</keyword>
<dbReference type="EMBL" id="JACHHX010000008">
    <property type="protein sequence ID" value="MBB5015570.1"/>
    <property type="molecule type" value="Genomic_DNA"/>
</dbReference>
<dbReference type="Proteomes" id="UP000519004">
    <property type="component" value="Unassembled WGS sequence"/>
</dbReference>
<dbReference type="Pfam" id="PF00270">
    <property type="entry name" value="DEAD"/>
    <property type="match status" value="1"/>
</dbReference>
<proteinExistence type="predicted"/>
<reference evidence="8 9" key="1">
    <citation type="submission" date="2020-08" db="EMBL/GenBank/DDBJ databases">
        <title>Genomic Encyclopedia of Type Strains, Phase IV (KMG-IV): sequencing the most valuable type-strain genomes for metagenomic binning, comparative biology and taxonomic classification.</title>
        <authorList>
            <person name="Goeker M."/>
        </authorList>
    </citation>
    <scope>NUCLEOTIDE SEQUENCE [LARGE SCALE GENOMIC DNA]</scope>
    <source>
        <strain evidence="8 9">DSM 25897</strain>
    </source>
</reference>
<dbReference type="InterPro" id="IPR007502">
    <property type="entry name" value="Helicase-assoc_dom"/>
</dbReference>
<gene>
    <name evidence="8" type="ORF">HNQ58_001474</name>
</gene>
<keyword evidence="4" id="KW-0067">ATP-binding</keyword>
<evidence type="ECO:0000256" key="5">
    <source>
        <dbReference type="SAM" id="MobiDB-lite"/>
    </source>
</evidence>
<dbReference type="InterPro" id="IPR049614">
    <property type="entry name" value="HrpB_DEXH"/>
</dbReference>
<dbReference type="InterPro" id="IPR027417">
    <property type="entry name" value="P-loop_NTPase"/>
</dbReference>
<evidence type="ECO:0000313" key="8">
    <source>
        <dbReference type="EMBL" id="MBB5015570.1"/>
    </source>
</evidence>
<dbReference type="SUPFAM" id="SSF52540">
    <property type="entry name" value="P-loop containing nucleoside triphosphate hydrolases"/>
    <property type="match status" value="1"/>
</dbReference>
<dbReference type="InterPro" id="IPR013689">
    <property type="entry name" value="RNA_helicase_ATP-dep_HrpB_C"/>
</dbReference>
<keyword evidence="9" id="KW-1185">Reference proteome</keyword>
<dbReference type="EC" id="3.6.4.13" evidence="8"/>
<dbReference type="Gene3D" id="3.40.50.300">
    <property type="entry name" value="P-loop containing nucleotide triphosphate hydrolases"/>
    <property type="match status" value="2"/>
</dbReference>
<dbReference type="SMART" id="SM00487">
    <property type="entry name" value="DEXDc"/>
    <property type="match status" value="1"/>
</dbReference>
<dbReference type="NCBIfam" id="TIGR01970">
    <property type="entry name" value="DEAH_box_HrpB"/>
    <property type="match status" value="1"/>
</dbReference>
<feature type="region of interest" description="Disordered" evidence="5">
    <location>
        <begin position="804"/>
        <end position="829"/>
    </location>
</feature>
<evidence type="ECO:0000256" key="2">
    <source>
        <dbReference type="ARBA" id="ARBA00022801"/>
    </source>
</evidence>
<dbReference type="PANTHER" id="PTHR43519:SF1">
    <property type="entry name" value="ATP-DEPENDENT RNA HELICASE HRPB"/>
    <property type="match status" value="1"/>
</dbReference>